<dbReference type="OrthoDB" id="9772407at2"/>
<evidence type="ECO:0000259" key="4">
    <source>
        <dbReference type="Pfam" id="PF00248"/>
    </source>
</evidence>
<dbReference type="InterPro" id="IPR036812">
    <property type="entry name" value="NAD(P)_OxRdtase_dom_sf"/>
</dbReference>
<sequence>MPASIPHTTLPSGAKIPTFGLGTWRMGEDARRRKDELAALRHGLDSGITLIDTAEMYGDAESIVGEAIRGRRDDLFIVSKVLPENATRKGTITACERSLKKLKTDRIDLYLLHWRGSVPLEETIEAFAHLVETGKICDWGVSNFDISDMGEIWKTPQGNGVAANQVLYNLSRRGIEFDLMPWCRKHKVPVMAYSPIEQGRLLGSPALRDVAERHGATPAQVALAWLMRHDDVVVIPKAGTVAHVDENLASLDVILTQDDFALLDRAFPPPRKAQPLEML</sequence>
<dbReference type="InterPro" id="IPR020471">
    <property type="entry name" value="AKR"/>
</dbReference>
<name>A0A346A3H7_9HYPH</name>
<feature type="site" description="Lowers pKa of active site Tyr" evidence="3">
    <location>
        <position position="80"/>
    </location>
</feature>
<dbReference type="InterPro" id="IPR023210">
    <property type="entry name" value="NADP_OxRdtase_dom"/>
</dbReference>
<dbReference type="KEGG" id="ptaw:DW352_26260"/>
<dbReference type="SUPFAM" id="SSF51430">
    <property type="entry name" value="NAD(P)-linked oxidoreductase"/>
    <property type="match status" value="1"/>
</dbReference>
<feature type="domain" description="NADP-dependent oxidoreductase" evidence="4">
    <location>
        <begin position="20"/>
        <end position="265"/>
    </location>
</feature>
<proteinExistence type="predicted"/>
<dbReference type="PIRSF" id="PIRSF000097">
    <property type="entry name" value="AKR"/>
    <property type="match status" value="1"/>
</dbReference>
<dbReference type="AlphaFoldDB" id="A0A346A3H7"/>
<dbReference type="EMBL" id="CP031417">
    <property type="protein sequence ID" value="AXK83724.1"/>
    <property type="molecule type" value="Genomic_DNA"/>
</dbReference>
<accession>A0A346A3H7</accession>
<dbReference type="GO" id="GO:0016491">
    <property type="term" value="F:oxidoreductase activity"/>
    <property type="evidence" value="ECO:0007669"/>
    <property type="project" value="InterPro"/>
</dbReference>
<dbReference type="PRINTS" id="PR00069">
    <property type="entry name" value="ALDKETRDTASE"/>
</dbReference>
<dbReference type="Gene3D" id="3.20.20.100">
    <property type="entry name" value="NADP-dependent oxidoreductase domain"/>
    <property type="match status" value="1"/>
</dbReference>
<evidence type="ECO:0000256" key="1">
    <source>
        <dbReference type="PIRSR" id="PIRSR000097-1"/>
    </source>
</evidence>
<reference evidence="5 6" key="1">
    <citation type="submission" date="2018-07" db="EMBL/GenBank/DDBJ databases">
        <authorList>
            <person name="Quirk P.G."/>
            <person name="Krulwich T.A."/>
        </authorList>
    </citation>
    <scope>NUCLEOTIDE SEQUENCE [LARGE SCALE GENOMIC DNA]</scope>
    <source>
        <strain evidence="5 6">CC-BB4</strain>
    </source>
</reference>
<dbReference type="RefSeq" id="WP_115694103.1">
    <property type="nucleotide sequence ID" value="NZ_CP031417.1"/>
</dbReference>
<evidence type="ECO:0000256" key="3">
    <source>
        <dbReference type="PIRSR" id="PIRSR000097-3"/>
    </source>
</evidence>
<feature type="active site" description="Proton donor" evidence="1">
    <location>
        <position position="57"/>
    </location>
</feature>
<dbReference type="Pfam" id="PF00248">
    <property type="entry name" value="Aldo_ket_red"/>
    <property type="match status" value="1"/>
</dbReference>
<gene>
    <name evidence="5" type="ORF">DW352_26260</name>
</gene>
<feature type="binding site" evidence="2">
    <location>
        <position position="113"/>
    </location>
    <ligand>
        <name>substrate</name>
    </ligand>
</feature>
<organism evidence="5 6">
    <name type="scientific">Pseudolabrys taiwanensis</name>
    <dbReference type="NCBI Taxonomy" id="331696"/>
    <lineage>
        <taxon>Bacteria</taxon>
        <taxon>Pseudomonadati</taxon>
        <taxon>Pseudomonadota</taxon>
        <taxon>Alphaproteobacteria</taxon>
        <taxon>Hyphomicrobiales</taxon>
        <taxon>Xanthobacteraceae</taxon>
        <taxon>Pseudolabrys</taxon>
    </lineage>
</organism>
<evidence type="ECO:0000313" key="6">
    <source>
        <dbReference type="Proteomes" id="UP000254889"/>
    </source>
</evidence>
<dbReference type="CDD" id="cd19138">
    <property type="entry name" value="AKR_YeaE"/>
    <property type="match status" value="1"/>
</dbReference>
<dbReference type="PANTHER" id="PTHR43638">
    <property type="entry name" value="OXIDOREDUCTASE, ALDO/KETO REDUCTASE FAMILY PROTEIN"/>
    <property type="match status" value="1"/>
</dbReference>
<keyword evidence="6" id="KW-1185">Reference proteome</keyword>
<dbReference type="Proteomes" id="UP000254889">
    <property type="component" value="Chromosome"/>
</dbReference>
<dbReference type="PANTHER" id="PTHR43638:SF3">
    <property type="entry name" value="ALDEHYDE REDUCTASE"/>
    <property type="match status" value="1"/>
</dbReference>
<protein>
    <submittedName>
        <fullName evidence="5">Aldo/keto reductase</fullName>
    </submittedName>
</protein>
<evidence type="ECO:0000313" key="5">
    <source>
        <dbReference type="EMBL" id="AXK83724.1"/>
    </source>
</evidence>
<evidence type="ECO:0000256" key="2">
    <source>
        <dbReference type="PIRSR" id="PIRSR000097-2"/>
    </source>
</evidence>